<feature type="compositionally biased region" description="Basic and acidic residues" evidence="1">
    <location>
        <begin position="266"/>
        <end position="281"/>
    </location>
</feature>
<feature type="region of interest" description="Disordered" evidence="1">
    <location>
        <begin position="266"/>
        <end position="305"/>
    </location>
</feature>
<name>A0AAV8VE62_9CUCU</name>
<feature type="compositionally biased region" description="Polar residues" evidence="1">
    <location>
        <begin position="282"/>
        <end position="292"/>
    </location>
</feature>
<evidence type="ECO:0000313" key="2">
    <source>
        <dbReference type="EMBL" id="KAJ8912489.1"/>
    </source>
</evidence>
<sequence>MELLTNDSETEQSERDNFESDYYGICSNIEEILERSNQGHELSSDANSSRQPAQVVQAVQQSSVSDVDIFTGDYRKSLSPEVLKNIQSLALTDANYEVAWNILVKRYEKGKRIVETHIREILDFPCLTRESASDLRNFYNTINNSLLSLRNLGKPVDQWDEILVPIIVDKLDSKTKREYEACYIEEINRTPTDISSPTVISVLSKIEHKCELLENLEKRKQEAIKPTFKTTRSDNKPHDAPQEHCMSTKCRKCKRLHNTLLHMDKSKFGNTATREHEETQKTDTSVVRQVNSPATGTDPAPAAGGRSLALATATPADAGSDDKNVCLFTSSQVLLNTAIISVQDSEGHLHKARVLLDSGSMSNFIREEFFDNLKLEKIPINHAISGVGQVSSTIRYKSNMTISSSDNAFNTRISCLILPQITSNIPLVSFSTNNLEIPKNAQLADPDFNVSRPIDMLLGAGIFWRLIKTERISLKRTNLNLQQSKLGWLVSGEIENKIQNKSVNCLNTLGLDSQIAKFWEIEEVFTKPALSESELFCEKHFLENYRRDEDGHVVVKIPFKDNYTKLGDSRKMALVNNPPLYDEYVKFMDEYEAMNHMKAISCNRRGPQNKMFCRHPRIANFINYFLSVHPVALALEAGVGQELTST</sequence>
<protein>
    <recommendedName>
        <fullName evidence="4">Peptidase aspartic putative domain-containing protein</fullName>
    </recommendedName>
</protein>
<dbReference type="InterPro" id="IPR021109">
    <property type="entry name" value="Peptidase_aspartic_dom_sf"/>
</dbReference>
<dbReference type="InterPro" id="IPR005312">
    <property type="entry name" value="DUF1759"/>
</dbReference>
<dbReference type="CDD" id="cd00303">
    <property type="entry name" value="retropepsin_like"/>
    <property type="match status" value="1"/>
</dbReference>
<organism evidence="2 3">
    <name type="scientific">Exocentrus adspersus</name>
    <dbReference type="NCBI Taxonomy" id="1586481"/>
    <lineage>
        <taxon>Eukaryota</taxon>
        <taxon>Metazoa</taxon>
        <taxon>Ecdysozoa</taxon>
        <taxon>Arthropoda</taxon>
        <taxon>Hexapoda</taxon>
        <taxon>Insecta</taxon>
        <taxon>Pterygota</taxon>
        <taxon>Neoptera</taxon>
        <taxon>Endopterygota</taxon>
        <taxon>Coleoptera</taxon>
        <taxon>Polyphaga</taxon>
        <taxon>Cucujiformia</taxon>
        <taxon>Chrysomeloidea</taxon>
        <taxon>Cerambycidae</taxon>
        <taxon>Lamiinae</taxon>
        <taxon>Acanthocinini</taxon>
        <taxon>Exocentrus</taxon>
    </lineage>
</organism>
<dbReference type="PANTHER" id="PTHR47331:SF5">
    <property type="entry name" value="RIBONUCLEASE H"/>
    <property type="match status" value="1"/>
</dbReference>
<gene>
    <name evidence="2" type="ORF">NQ315_014589</name>
</gene>
<dbReference type="Gene3D" id="2.40.70.10">
    <property type="entry name" value="Acid Proteases"/>
    <property type="match status" value="1"/>
</dbReference>
<dbReference type="PANTHER" id="PTHR47331">
    <property type="entry name" value="PHD-TYPE DOMAIN-CONTAINING PROTEIN"/>
    <property type="match status" value="1"/>
</dbReference>
<dbReference type="Pfam" id="PF03564">
    <property type="entry name" value="DUF1759"/>
    <property type="match status" value="1"/>
</dbReference>
<feature type="compositionally biased region" description="Low complexity" evidence="1">
    <location>
        <begin position="293"/>
        <end position="305"/>
    </location>
</feature>
<evidence type="ECO:0008006" key="4">
    <source>
        <dbReference type="Google" id="ProtNLM"/>
    </source>
</evidence>
<keyword evidence="3" id="KW-1185">Reference proteome</keyword>
<dbReference type="Proteomes" id="UP001159042">
    <property type="component" value="Unassembled WGS sequence"/>
</dbReference>
<evidence type="ECO:0000256" key="1">
    <source>
        <dbReference type="SAM" id="MobiDB-lite"/>
    </source>
</evidence>
<comment type="caution">
    <text evidence="2">The sequence shown here is derived from an EMBL/GenBank/DDBJ whole genome shotgun (WGS) entry which is preliminary data.</text>
</comment>
<accession>A0AAV8VE62</accession>
<dbReference type="EMBL" id="JANEYG010000128">
    <property type="protein sequence ID" value="KAJ8912489.1"/>
    <property type="molecule type" value="Genomic_DNA"/>
</dbReference>
<proteinExistence type="predicted"/>
<evidence type="ECO:0000313" key="3">
    <source>
        <dbReference type="Proteomes" id="UP001159042"/>
    </source>
</evidence>
<dbReference type="AlphaFoldDB" id="A0AAV8VE62"/>
<reference evidence="2 3" key="1">
    <citation type="journal article" date="2023" name="Insect Mol. Biol.">
        <title>Genome sequencing provides insights into the evolution of gene families encoding plant cell wall-degrading enzymes in longhorned beetles.</title>
        <authorList>
            <person name="Shin N.R."/>
            <person name="Okamura Y."/>
            <person name="Kirsch R."/>
            <person name="Pauchet Y."/>
        </authorList>
    </citation>
    <scope>NUCLEOTIDE SEQUENCE [LARGE SCALE GENOMIC DNA]</scope>
    <source>
        <strain evidence="2">EAD_L_NR</strain>
    </source>
</reference>